<accession>K6Y9C5</accession>
<dbReference type="STRING" id="1121922.GCA_000428905_03141"/>
<gene>
    <name evidence="1" type="ORF">GPAL_2462</name>
</gene>
<name>K6Y9C5_9ALTE</name>
<dbReference type="RefSeq" id="WP_006012033.1">
    <property type="nucleotide sequence ID" value="NZ_AUAV01000017.1"/>
</dbReference>
<dbReference type="EMBL" id="BAEQ01000043">
    <property type="protein sequence ID" value="GAC29319.1"/>
    <property type="molecule type" value="Genomic_DNA"/>
</dbReference>
<dbReference type="SUPFAM" id="SSF75169">
    <property type="entry name" value="DsrEFH-like"/>
    <property type="match status" value="1"/>
</dbReference>
<dbReference type="GO" id="GO:0002143">
    <property type="term" value="P:tRNA wobble position uridine thiolation"/>
    <property type="evidence" value="ECO:0007669"/>
    <property type="project" value="InterPro"/>
</dbReference>
<dbReference type="AlphaFoldDB" id="K6Y9C5"/>
<dbReference type="Proteomes" id="UP000006251">
    <property type="component" value="Unassembled WGS sequence"/>
</dbReference>
<protein>
    <recommendedName>
        <fullName evidence="3">tRNA 2-thiouridine synthesizing protein B</fullName>
    </recommendedName>
</protein>
<dbReference type="OrthoDB" id="6322444at2"/>
<keyword evidence="2" id="KW-1185">Reference proteome</keyword>
<reference evidence="2" key="1">
    <citation type="journal article" date="2014" name="Environ. Microbiol.">
        <title>Comparative genomics of the marine bacterial genus Glaciecola reveals the high degree of genomic diversity and genomic characteristic for cold adaptation.</title>
        <authorList>
            <person name="Qin Q.L."/>
            <person name="Xie B.B."/>
            <person name="Yu Y."/>
            <person name="Shu Y.L."/>
            <person name="Rong J.C."/>
            <person name="Zhang Y.J."/>
            <person name="Zhao D.L."/>
            <person name="Chen X.L."/>
            <person name="Zhang X.Y."/>
            <person name="Chen B."/>
            <person name="Zhou B.C."/>
            <person name="Zhang Y.Z."/>
        </authorList>
    </citation>
    <scope>NUCLEOTIDE SEQUENCE [LARGE SCALE GENOMIC DNA]</scope>
    <source>
        <strain evidence="2">ACAM 615</strain>
    </source>
</reference>
<organism evidence="1 2">
    <name type="scientific">Brumicola pallidula DSM 14239 = ACAM 615</name>
    <dbReference type="NCBI Taxonomy" id="1121922"/>
    <lineage>
        <taxon>Bacteria</taxon>
        <taxon>Pseudomonadati</taxon>
        <taxon>Pseudomonadota</taxon>
        <taxon>Gammaproteobacteria</taxon>
        <taxon>Alteromonadales</taxon>
        <taxon>Alteromonadaceae</taxon>
        <taxon>Brumicola</taxon>
    </lineage>
</organism>
<evidence type="ECO:0008006" key="3">
    <source>
        <dbReference type="Google" id="ProtNLM"/>
    </source>
</evidence>
<sequence length="97" mass="11038">MLIVFLGSEYQSIPSILPKVEIDKPHAVIIAQHGVYQLNNILQELDDRHDIVIHALKRDLQAAGLLANFAEHDRVNIIDFEEFVRLSTQHSPCITLQ</sequence>
<dbReference type="GO" id="GO:0005737">
    <property type="term" value="C:cytoplasm"/>
    <property type="evidence" value="ECO:0007669"/>
    <property type="project" value="InterPro"/>
</dbReference>
<comment type="caution">
    <text evidence="1">The sequence shown here is derived from an EMBL/GenBank/DDBJ whole genome shotgun (WGS) entry which is preliminary data.</text>
</comment>
<dbReference type="Gene3D" id="3.40.1260.10">
    <property type="entry name" value="DsrEFH-like"/>
    <property type="match status" value="1"/>
</dbReference>
<evidence type="ECO:0000313" key="1">
    <source>
        <dbReference type="EMBL" id="GAC29319.1"/>
    </source>
</evidence>
<dbReference type="Pfam" id="PF04077">
    <property type="entry name" value="DsrH"/>
    <property type="match status" value="1"/>
</dbReference>
<dbReference type="InterPro" id="IPR027396">
    <property type="entry name" value="DsrEFH-like"/>
</dbReference>
<proteinExistence type="predicted"/>
<evidence type="ECO:0000313" key="2">
    <source>
        <dbReference type="Proteomes" id="UP000006251"/>
    </source>
</evidence>
<dbReference type="InterPro" id="IPR007215">
    <property type="entry name" value="Sulphur_relay_TusB/DsrH"/>
</dbReference>